<dbReference type="InterPro" id="IPR001005">
    <property type="entry name" value="SANT/Myb"/>
</dbReference>
<keyword evidence="6" id="KW-0539">Nucleus</keyword>
<dbReference type="GO" id="GO:0003677">
    <property type="term" value="F:DNA binding"/>
    <property type="evidence" value="ECO:0007669"/>
    <property type="project" value="UniProtKB-KW"/>
</dbReference>
<feature type="domain" description="Myb-like" evidence="7">
    <location>
        <begin position="62"/>
        <end position="112"/>
    </location>
</feature>
<dbReference type="InterPro" id="IPR015495">
    <property type="entry name" value="Myb_TF_plants"/>
</dbReference>
<dbReference type="SMART" id="SM00717">
    <property type="entry name" value="SANT"/>
    <property type="match status" value="2"/>
</dbReference>
<accession>A0A199VAQ7</accession>
<keyword evidence="4" id="KW-0238">DNA-binding</keyword>
<dbReference type="GO" id="GO:0005634">
    <property type="term" value="C:nucleus"/>
    <property type="evidence" value="ECO:0007669"/>
    <property type="project" value="UniProtKB-SubCell"/>
</dbReference>
<protein>
    <submittedName>
        <fullName evidence="9">Transcription repressor MYB5</fullName>
    </submittedName>
</protein>
<keyword evidence="3" id="KW-0805">Transcription regulation</keyword>
<dbReference type="STRING" id="4615.A0A199VAQ7"/>
<reference evidence="9 10" key="1">
    <citation type="journal article" date="2016" name="DNA Res.">
        <title>The draft genome of MD-2 pineapple using hybrid error correction of long reads.</title>
        <authorList>
            <person name="Redwan R.M."/>
            <person name="Saidin A."/>
            <person name="Kumar S.V."/>
        </authorList>
    </citation>
    <scope>NUCLEOTIDE SEQUENCE [LARGE SCALE GENOMIC DNA]</scope>
    <source>
        <strain evidence="10">cv. MD2</strain>
        <tissue evidence="9">Leaf</tissue>
    </source>
</reference>
<evidence type="ECO:0000313" key="9">
    <source>
        <dbReference type="EMBL" id="OAY73966.1"/>
    </source>
</evidence>
<evidence type="ECO:0000313" key="10">
    <source>
        <dbReference type="Proteomes" id="UP000092600"/>
    </source>
</evidence>
<name>A0A199VAQ7_ANACO</name>
<feature type="domain" description="HTH myb-type" evidence="8">
    <location>
        <begin position="9"/>
        <end position="61"/>
    </location>
</feature>
<dbReference type="PANTHER" id="PTHR47999">
    <property type="entry name" value="TRANSCRIPTION FACTOR MYB8-RELATED-RELATED"/>
    <property type="match status" value="1"/>
</dbReference>
<dbReference type="AlphaFoldDB" id="A0A199VAQ7"/>
<feature type="domain" description="HTH myb-type" evidence="8">
    <location>
        <begin position="62"/>
        <end position="116"/>
    </location>
</feature>
<evidence type="ECO:0000256" key="5">
    <source>
        <dbReference type="ARBA" id="ARBA00023163"/>
    </source>
</evidence>
<evidence type="ECO:0000256" key="3">
    <source>
        <dbReference type="ARBA" id="ARBA00023015"/>
    </source>
</evidence>
<keyword evidence="5" id="KW-0804">Transcription</keyword>
<dbReference type="EMBL" id="LSRQ01002554">
    <property type="protein sequence ID" value="OAY73966.1"/>
    <property type="molecule type" value="Genomic_DNA"/>
</dbReference>
<evidence type="ECO:0000256" key="6">
    <source>
        <dbReference type="ARBA" id="ARBA00023242"/>
    </source>
</evidence>
<dbReference type="SUPFAM" id="SSF46689">
    <property type="entry name" value="Homeodomain-like"/>
    <property type="match status" value="1"/>
</dbReference>
<sequence length="215" mass="24708">MRPRTHPCSQVLSRGKWTEEEDRILASYVEAHGAENWAKLPIKAGLNRCGKSCRLRWLNYLRPNIKRGNITQDEEDLIIRLHKLLGNRWSLIAGRIPGRTDNEIKNYWNTFLKKKVHRADSNLIDEPVSTMSSPSQGTIKKMKTIHIDPKANAQVQLWGTSTEGECNGSTDWLLQQWCNPLIMSNEERVDEWIAGEEGKLVFSWEDLLVDENANS</sequence>
<comment type="subcellular location">
    <subcellularLocation>
        <location evidence="1">Nucleus</location>
    </subcellularLocation>
</comment>
<dbReference type="Pfam" id="PF00249">
    <property type="entry name" value="Myb_DNA-binding"/>
    <property type="match status" value="2"/>
</dbReference>
<feature type="domain" description="Myb-like" evidence="7">
    <location>
        <begin position="9"/>
        <end position="61"/>
    </location>
</feature>
<gene>
    <name evidence="9" type="ORF">ACMD2_15722</name>
</gene>
<proteinExistence type="predicted"/>
<dbReference type="Proteomes" id="UP000092600">
    <property type="component" value="Unassembled WGS sequence"/>
</dbReference>
<dbReference type="PROSITE" id="PS50090">
    <property type="entry name" value="MYB_LIKE"/>
    <property type="match status" value="2"/>
</dbReference>
<evidence type="ECO:0000259" key="8">
    <source>
        <dbReference type="PROSITE" id="PS51294"/>
    </source>
</evidence>
<evidence type="ECO:0000256" key="1">
    <source>
        <dbReference type="ARBA" id="ARBA00004123"/>
    </source>
</evidence>
<dbReference type="Gene3D" id="1.10.10.60">
    <property type="entry name" value="Homeodomain-like"/>
    <property type="match status" value="2"/>
</dbReference>
<evidence type="ECO:0000259" key="7">
    <source>
        <dbReference type="PROSITE" id="PS50090"/>
    </source>
</evidence>
<dbReference type="InterPro" id="IPR017930">
    <property type="entry name" value="Myb_dom"/>
</dbReference>
<dbReference type="PROSITE" id="PS51294">
    <property type="entry name" value="HTH_MYB"/>
    <property type="match status" value="2"/>
</dbReference>
<evidence type="ECO:0000256" key="2">
    <source>
        <dbReference type="ARBA" id="ARBA00022737"/>
    </source>
</evidence>
<dbReference type="FunFam" id="1.10.10.60:FF:000001">
    <property type="entry name" value="MYB-related transcription factor"/>
    <property type="match status" value="1"/>
</dbReference>
<dbReference type="InterPro" id="IPR009057">
    <property type="entry name" value="Homeodomain-like_sf"/>
</dbReference>
<comment type="caution">
    <text evidence="9">The sequence shown here is derived from an EMBL/GenBank/DDBJ whole genome shotgun (WGS) entry which is preliminary data.</text>
</comment>
<dbReference type="PANTHER" id="PTHR47999:SF96">
    <property type="entry name" value="TRANSCRIPTION REPRESSOR MYB6-LIKE"/>
    <property type="match status" value="1"/>
</dbReference>
<keyword evidence="2" id="KW-0677">Repeat</keyword>
<organism evidence="9 10">
    <name type="scientific">Ananas comosus</name>
    <name type="common">Pineapple</name>
    <name type="synonym">Ananas ananas</name>
    <dbReference type="NCBI Taxonomy" id="4615"/>
    <lineage>
        <taxon>Eukaryota</taxon>
        <taxon>Viridiplantae</taxon>
        <taxon>Streptophyta</taxon>
        <taxon>Embryophyta</taxon>
        <taxon>Tracheophyta</taxon>
        <taxon>Spermatophyta</taxon>
        <taxon>Magnoliopsida</taxon>
        <taxon>Liliopsida</taxon>
        <taxon>Poales</taxon>
        <taxon>Bromeliaceae</taxon>
        <taxon>Bromelioideae</taxon>
        <taxon>Ananas</taxon>
    </lineage>
</organism>
<dbReference type="CDD" id="cd00167">
    <property type="entry name" value="SANT"/>
    <property type="match status" value="2"/>
</dbReference>
<evidence type="ECO:0000256" key="4">
    <source>
        <dbReference type="ARBA" id="ARBA00023125"/>
    </source>
</evidence>